<dbReference type="AlphaFoldDB" id="A0A9K3D199"/>
<evidence type="ECO:0000313" key="2">
    <source>
        <dbReference type="EMBL" id="GIQ86420.1"/>
    </source>
</evidence>
<dbReference type="InterPro" id="IPR000192">
    <property type="entry name" value="Aminotrans_V_dom"/>
</dbReference>
<evidence type="ECO:0000313" key="3">
    <source>
        <dbReference type="Proteomes" id="UP000265618"/>
    </source>
</evidence>
<dbReference type="OrthoDB" id="10264306at2759"/>
<evidence type="ECO:0000259" key="1">
    <source>
        <dbReference type="Pfam" id="PF00266"/>
    </source>
</evidence>
<dbReference type="Gene3D" id="3.90.1150.10">
    <property type="entry name" value="Aspartate Aminotransferase, domain 1"/>
    <property type="match status" value="1"/>
</dbReference>
<feature type="domain" description="Aminotransferase class V" evidence="1">
    <location>
        <begin position="131"/>
        <end position="377"/>
    </location>
</feature>
<organism evidence="2 3">
    <name type="scientific">Kipferlia bialata</name>
    <dbReference type="NCBI Taxonomy" id="797122"/>
    <lineage>
        <taxon>Eukaryota</taxon>
        <taxon>Metamonada</taxon>
        <taxon>Carpediemonas-like organisms</taxon>
        <taxon>Kipferlia</taxon>
    </lineage>
</organism>
<dbReference type="InterPro" id="IPR015421">
    <property type="entry name" value="PyrdxlP-dep_Trfase_major"/>
</dbReference>
<dbReference type="Gene3D" id="3.40.640.10">
    <property type="entry name" value="Type I PLP-dependent aspartate aminotransferase-like (Major domain)"/>
    <property type="match status" value="1"/>
</dbReference>
<sequence>DSLYAYSKHNHNSVLGMRELAMQQGASFMASEWQLSDPEYVQQFMPSEEDLAEKASDDDGTVWSVLDMPSDDEGAVSHLFAFPAECNFSGIKYPLDIIHGLKDGSLGDHLLERAERAGVVQGGWRDRDNRWRVCVDAAAFVPTNPLDLKAFPADFVTMSFYKLFGIPTGLGALLVRNDVAPSMHKTFFGGGTVVMVSCETEYCKLRPRVYERFEDGTISFLDIIGLRAGFNVFESLGKDAITNHVWTLTQHLYQGLTSLQHSNGNPLVEVYGNHEYGDPKRQGGIISFNVLSPSGGYIPYSTVMSDAKEEGLAIRAGAHCNPGACYGYLDIDEAMVETIAKDRTSCGDAFDMIDGHPLGSVRVSLGYPTTVSDVDRLMDFIDYHYRDYVATGFY</sequence>
<protein>
    <recommendedName>
        <fullName evidence="1">Aminotransferase class V domain-containing protein</fullName>
    </recommendedName>
</protein>
<reference evidence="2 3" key="1">
    <citation type="journal article" date="2018" name="PLoS ONE">
        <title>The draft genome of Kipferlia bialata reveals reductive genome evolution in fornicate parasites.</title>
        <authorList>
            <person name="Tanifuji G."/>
            <person name="Takabayashi S."/>
            <person name="Kume K."/>
            <person name="Takagi M."/>
            <person name="Nakayama T."/>
            <person name="Kamikawa R."/>
            <person name="Inagaki Y."/>
            <person name="Hashimoto T."/>
        </authorList>
    </citation>
    <scope>NUCLEOTIDE SEQUENCE [LARGE SCALE GENOMIC DNA]</scope>
    <source>
        <strain evidence="2">NY0173</strain>
    </source>
</reference>
<comment type="caution">
    <text evidence="2">The sequence shown here is derived from an EMBL/GenBank/DDBJ whole genome shotgun (WGS) entry which is preliminary data.</text>
</comment>
<feature type="non-terminal residue" evidence="2">
    <location>
        <position position="1"/>
    </location>
</feature>
<dbReference type="InterPro" id="IPR015424">
    <property type="entry name" value="PyrdxlP-dep_Trfase"/>
</dbReference>
<dbReference type="EMBL" id="BDIP01002520">
    <property type="protein sequence ID" value="GIQ86420.1"/>
    <property type="molecule type" value="Genomic_DNA"/>
</dbReference>
<dbReference type="PANTHER" id="PTHR14237:SF80">
    <property type="entry name" value="MOLYBDENUM COFACTOR SULFURASE"/>
    <property type="match status" value="1"/>
</dbReference>
<dbReference type="SUPFAM" id="SSF53383">
    <property type="entry name" value="PLP-dependent transferases"/>
    <property type="match status" value="1"/>
</dbReference>
<keyword evidence="3" id="KW-1185">Reference proteome</keyword>
<name>A0A9K3D199_9EUKA</name>
<accession>A0A9K3D199</accession>
<proteinExistence type="predicted"/>
<dbReference type="Pfam" id="PF00266">
    <property type="entry name" value="Aminotran_5"/>
    <property type="match status" value="1"/>
</dbReference>
<dbReference type="Proteomes" id="UP000265618">
    <property type="component" value="Unassembled WGS sequence"/>
</dbReference>
<dbReference type="PANTHER" id="PTHR14237">
    <property type="entry name" value="MOLYBDOPTERIN COFACTOR SULFURASE MOSC"/>
    <property type="match status" value="1"/>
</dbReference>
<gene>
    <name evidence="2" type="ORF">KIPB_008273</name>
</gene>
<dbReference type="InterPro" id="IPR015422">
    <property type="entry name" value="PyrdxlP-dep_Trfase_small"/>
</dbReference>